<keyword evidence="1" id="KW-0963">Cytoplasm</keyword>
<sequence>MTSRFFAKSGSESEDETDFEEGIQKVEENDINQYLDKEGIDTKRVTKPTKNKRFEKMTNTVELRKNAMEMNDWVSIQEKFDLFNKQFEKVMTTTKAVKTVKAQTLYIKTLEMLQDFVTEEALDNNNNQETKEEEDEH</sequence>
<proteinExistence type="predicted"/>
<dbReference type="PANTHER" id="PTHR13937:SF0">
    <property type="entry name" value="EUKARYOTIC TRANSLATION INITIATION FACTOR 3 SUBUNIT C-RELATED"/>
    <property type="match status" value="1"/>
</dbReference>
<dbReference type="Pfam" id="PF05470">
    <property type="entry name" value="eIF-3c_N"/>
    <property type="match status" value="1"/>
</dbReference>
<evidence type="ECO:0000256" key="4">
    <source>
        <dbReference type="SAM" id="MobiDB-lite"/>
    </source>
</evidence>
<dbReference type="EMBL" id="JBANAX010000813">
    <property type="protein sequence ID" value="KAL1192687.1"/>
    <property type="molecule type" value="Genomic_DNA"/>
</dbReference>
<keyword evidence="3" id="KW-0648">Protein biosynthesis</keyword>
<gene>
    <name evidence="6" type="ORF">V5N11_004804</name>
</gene>
<feature type="region of interest" description="Disordered" evidence="4">
    <location>
        <begin position="1"/>
        <end position="22"/>
    </location>
</feature>
<dbReference type="AlphaFoldDB" id="A0ABD0ZDN4"/>
<feature type="domain" description="Eukaryotic translation initiation factor 3 subunit C N-terminal" evidence="5">
    <location>
        <begin position="36"/>
        <end position="131"/>
    </location>
</feature>
<reference evidence="6 7" key="1">
    <citation type="submission" date="2024-04" db="EMBL/GenBank/DDBJ databases">
        <title>Genome assembly C_amara_ONT_v2.</title>
        <authorList>
            <person name="Yant L."/>
            <person name="Moore C."/>
            <person name="Slenker M."/>
        </authorList>
    </citation>
    <scope>NUCLEOTIDE SEQUENCE [LARGE SCALE GENOMIC DNA]</scope>
    <source>
        <tissue evidence="6">Leaf</tissue>
    </source>
</reference>
<keyword evidence="7" id="KW-1185">Reference proteome</keyword>
<name>A0ABD0ZDN4_CARAN</name>
<keyword evidence="2 6" id="KW-0396">Initiation factor</keyword>
<evidence type="ECO:0000256" key="3">
    <source>
        <dbReference type="ARBA" id="ARBA00022917"/>
    </source>
</evidence>
<evidence type="ECO:0000313" key="6">
    <source>
        <dbReference type="EMBL" id="KAL1192687.1"/>
    </source>
</evidence>
<evidence type="ECO:0000256" key="2">
    <source>
        <dbReference type="ARBA" id="ARBA00022540"/>
    </source>
</evidence>
<evidence type="ECO:0000256" key="1">
    <source>
        <dbReference type="ARBA" id="ARBA00022490"/>
    </source>
</evidence>
<dbReference type="PANTHER" id="PTHR13937">
    <property type="entry name" value="EUKARYOTIC TRANSLATION INITATION FACTOR 3, SUBUNIT 8 EIF3S8 -RELATED"/>
    <property type="match status" value="1"/>
</dbReference>
<evidence type="ECO:0000313" key="7">
    <source>
        <dbReference type="Proteomes" id="UP001558713"/>
    </source>
</evidence>
<protein>
    <submittedName>
        <fullName evidence="6">Eukaryotic translation initiation factor 3 subunit C</fullName>
    </submittedName>
</protein>
<dbReference type="Proteomes" id="UP001558713">
    <property type="component" value="Unassembled WGS sequence"/>
</dbReference>
<dbReference type="InterPro" id="IPR027516">
    <property type="entry name" value="EIF3C"/>
</dbReference>
<dbReference type="GO" id="GO:0003743">
    <property type="term" value="F:translation initiation factor activity"/>
    <property type="evidence" value="ECO:0007669"/>
    <property type="project" value="UniProtKB-KW"/>
</dbReference>
<organism evidence="6 7">
    <name type="scientific">Cardamine amara subsp. amara</name>
    <dbReference type="NCBI Taxonomy" id="228776"/>
    <lineage>
        <taxon>Eukaryota</taxon>
        <taxon>Viridiplantae</taxon>
        <taxon>Streptophyta</taxon>
        <taxon>Embryophyta</taxon>
        <taxon>Tracheophyta</taxon>
        <taxon>Spermatophyta</taxon>
        <taxon>Magnoliopsida</taxon>
        <taxon>eudicotyledons</taxon>
        <taxon>Gunneridae</taxon>
        <taxon>Pentapetalae</taxon>
        <taxon>rosids</taxon>
        <taxon>malvids</taxon>
        <taxon>Brassicales</taxon>
        <taxon>Brassicaceae</taxon>
        <taxon>Cardamineae</taxon>
        <taxon>Cardamine</taxon>
    </lineage>
</organism>
<feature type="compositionally biased region" description="Acidic residues" evidence="4">
    <location>
        <begin position="12"/>
        <end position="21"/>
    </location>
</feature>
<accession>A0ABD0ZDN4</accession>
<evidence type="ECO:0000259" key="5">
    <source>
        <dbReference type="Pfam" id="PF05470"/>
    </source>
</evidence>
<comment type="caution">
    <text evidence="6">The sequence shown here is derived from an EMBL/GenBank/DDBJ whole genome shotgun (WGS) entry which is preliminary data.</text>
</comment>
<dbReference type="InterPro" id="IPR008905">
    <property type="entry name" value="EIF3C_N_dom"/>
</dbReference>